<feature type="compositionally biased region" description="Basic and acidic residues" evidence="1">
    <location>
        <begin position="216"/>
        <end position="228"/>
    </location>
</feature>
<dbReference type="AlphaFoldDB" id="A0A378JMG1"/>
<feature type="compositionally biased region" description="Basic and acidic residues" evidence="1">
    <location>
        <begin position="323"/>
        <end position="334"/>
    </location>
</feature>
<feature type="region of interest" description="Disordered" evidence="1">
    <location>
        <begin position="206"/>
        <end position="367"/>
    </location>
</feature>
<accession>A0A378JMG1</accession>
<proteinExistence type="predicted"/>
<keyword evidence="3" id="KW-1185">Reference proteome</keyword>
<dbReference type="RefSeq" id="WP_115331977.1">
    <property type="nucleotide sequence ID" value="NZ_CAAAHP010000006.1"/>
</dbReference>
<protein>
    <submittedName>
        <fullName evidence="2">Uncharacterized protein</fullName>
    </submittedName>
</protein>
<dbReference type="OrthoDB" id="9969411at2"/>
<evidence type="ECO:0000256" key="1">
    <source>
        <dbReference type="SAM" id="MobiDB-lite"/>
    </source>
</evidence>
<evidence type="ECO:0000313" key="3">
    <source>
        <dbReference type="Proteomes" id="UP000254794"/>
    </source>
</evidence>
<gene>
    <name evidence="2" type="ORF">NCTC13316_02527</name>
</gene>
<sequence>MRSPIYTHYGLNNAKVLLISCYHDKNAAYFIYRSIGNRCKNDELYKFPEMKDPETIPIDSASNLKKEITKKLAAIVNKLGVHNISKVVFFADVNLCVNDYNIAECLLDDTLPKLFAQGGILLERTLESGTLGIVKEGVTVYNHLVKQSKIEFKSALDFREKGKQPIESIKIAESLEQEILAKREEVERTIKEKGVGSVILWLEAALEPDPDPGDNLDSKAEEGEKIEGSDISEGEPQHNAPITSETKGVGSVILMLEPELGPDPDPGGNLDSKSEGKKIEGSDISEGEPQHNAPITSETKGVGSVILMLEPELGPDPDPGDNLDSKSEGEKIEGSDVPEGEPQHNTPISSETQSKAHILNEISKPNDVISHITSQLEEMGLLEDKKEDRKILTQ</sequence>
<organism evidence="2 3">
    <name type="scientific">Legionella busanensis</name>
    <dbReference type="NCBI Taxonomy" id="190655"/>
    <lineage>
        <taxon>Bacteria</taxon>
        <taxon>Pseudomonadati</taxon>
        <taxon>Pseudomonadota</taxon>
        <taxon>Gammaproteobacteria</taxon>
        <taxon>Legionellales</taxon>
        <taxon>Legionellaceae</taxon>
        <taxon>Legionella</taxon>
    </lineage>
</organism>
<reference evidence="2 3" key="1">
    <citation type="submission" date="2018-06" db="EMBL/GenBank/DDBJ databases">
        <authorList>
            <consortium name="Pathogen Informatics"/>
            <person name="Doyle S."/>
        </authorList>
    </citation>
    <scope>NUCLEOTIDE SEQUENCE [LARGE SCALE GENOMIC DNA]</scope>
    <source>
        <strain evidence="2 3">NCTC13316</strain>
    </source>
</reference>
<dbReference type="Proteomes" id="UP000254794">
    <property type="component" value="Unassembled WGS sequence"/>
</dbReference>
<evidence type="ECO:0000313" key="2">
    <source>
        <dbReference type="EMBL" id="STX52414.1"/>
    </source>
</evidence>
<name>A0A378JMG1_9GAMM</name>
<dbReference type="EMBL" id="UGOD01000001">
    <property type="protein sequence ID" value="STX52414.1"/>
    <property type="molecule type" value="Genomic_DNA"/>
</dbReference>
<feature type="compositionally biased region" description="Basic and acidic residues" evidence="1">
    <location>
        <begin position="272"/>
        <end position="281"/>
    </location>
</feature>
<feature type="compositionally biased region" description="Polar residues" evidence="1">
    <location>
        <begin position="343"/>
        <end position="355"/>
    </location>
</feature>